<accession>A0AAD8JX15</accession>
<dbReference type="Proteomes" id="UP001229421">
    <property type="component" value="Unassembled WGS sequence"/>
</dbReference>
<comment type="caution">
    <text evidence="1">The sequence shown here is derived from an EMBL/GenBank/DDBJ whole genome shotgun (WGS) entry which is preliminary data.</text>
</comment>
<name>A0AAD8JX15_TARER</name>
<dbReference type="AlphaFoldDB" id="A0AAD8JX15"/>
<protein>
    <submittedName>
        <fullName evidence="1">Uncharacterized protein</fullName>
    </submittedName>
</protein>
<evidence type="ECO:0000313" key="1">
    <source>
        <dbReference type="EMBL" id="KAK1412449.1"/>
    </source>
</evidence>
<sequence>MLPSYLTLYFHYVKMFTKSLHDYHIIILTMFNLDLKDHYNQVDRCGRCNYNDIYFKNITCTNLASVYTISYKLSFFILLPSLSFFFCFLCSVESHYCTSASTHRQSPAASSSSSRVSSSSSSLLTLFKHTFNSNPTVAHQTWIIVIPSLSPSQSPCAAGLAASLISDL</sequence>
<keyword evidence="2" id="KW-1185">Reference proteome</keyword>
<evidence type="ECO:0000313" key="2">
    <source>
        <dbReference type="Proteomes" id="UP001229421"/>
    </source>
</evidence>
<reference evidence="1" key="1">
    <citation type="journal article" date="2023" name="bioRxiv">
        <title>Improved chromosome-level genome assembly for marigold (Tagetes erecta).</title>
        <authorList>
            <person name="Jiang F."/>
            <person name="Yuan L."/>
            <person name="Wang S."/>
            <person name="Wang H."/>
            <person name="Xu D."/>
            <person name="Wang A."/>
            <person name="Fan W."/>
        </authorList>
    </citation>
    <scope>NUCLEOTIDE SEQUENCE</scope>
    <source>
        <strain evidence="1">WSJ</strain>
        <tissue evidence="1">Leaf</tissue>
    </source>
</reference>
<gene>
    <name evidence="1" type="ORF">QVD17_33713</name>
</gene>
<dbReference type="EMBL" id="JAUHHV010000009">
    <property type="protein sequence ID" value="KAK1412449.1"/>
    <property type="molecule type" value="Genomic_DNA"/>
</dbReference>
<organism evidence="1 2">
    <name type="scientific">Tagetes erecta</name>
    <name type="common">African marigold</name>
    <dbReference type="NCBI Taxonomy" id="13708"/>
    <lineage>
        <taxon>Eukaryota</taxon>
        <taxon>Viridiplantae</taxon>
        <taxon>Streptophyta</taxon>
        <taxon>Embryophyta</taxon>
        <taxon>Tracheophyta</taxon>
        <taxon>Spermatophyta</taxon>
        <taxon>Magnoliopsida</taxon>
        <taxon>eudicotyledons</taxon>
        <taxon>Gunneridae</taxon>
        <taxon>Pentapetalae</taxon>
        <taxon>asterids</taxon>
        <taxon>campanulids</taxon>
        <taxon>Asterales</taxon>
        <taxon>Asteraceae</taxon>
        <taxon>Asteroideae</taxon>
        <taxon>Heliantheae alliance</taxon>
        <taxon>Tageteae</taxon>
        <taxon>Tagetes</taxon>
    </lineage>
</organism>
<proteinExistence type="predicted"/>